<dbReference type="NCBIfam" id="TIGR00254">
    <property type="entry name" value="GGDEF"/>
    <property type="match status" value="1"/>
</dbReference>
<dbReference type="InterPro" id="IPR050469">
    <property type="entry name" value="Diguanylate_Cyclase"/>
</dbReference>
<dbReference type="InterPro" id="IPR029787">
    <property type="entry name" value="Nucleotide_cyclase"/>
</dbReference>
<dbReference type="RefSeq" id="WP_092542233.1">
    <property type="nucleotide sequence ID" value="NZ_BOMJ01000020.1"/>
</dbReference>
<dbReference type="EMBL" id="LT629758">
    <property type="protein sequence ID" value="SDS59056.1"/>
    <property type="molecule type" value="Genomic_DNA"/>
</dbReference>
<dbReference type="InterPro" id="IPR043128">
    <property type="entry name" value="Rev_trsase/Diguanyl_cyclase"/>
</dbReference>
<evidence type="ECO:0000313" key="3">
    <source>
        <dbReference type="Proteomes" id="UP000198688"/>
    </source>
</evidence>
<name>A0A1H1TGG9_9ACTN</name>
<dbReference type="SUPFAM" id="SSF55073">
    <property type="entry name" value="Nucleotide cyclase"/>
    <property type="match status" value="1"/>
</dbReference>
<dbReference type="Pfam" id="PF00990">
    <property type="entry name" value="GGDEF"/>
    <property type="match status" value="1"/>
</dbReference>
<accession>A0A1H1TGG9</accession>
<feature type="domain" description="GGDEF" evidence="1">
    <location>
        <begin position="378"/>
        <end position="508"/>
    </location>
</feature>
<dbReference type="PANTHER" id="PTHR45138:SF9">
    <property type="entry name" value="DIGUANYLATE CYCLASE DGCM-RELATED"/>
    <property type="match status" value="1"/>
</dbReference>
<gene>
    <name evidence="2" type="ORF">SAMN04489716_1127</name>
</gene>
<dbReference type="PANTHER" id="PTHR45138">
    <property type="entry name" value="REGULATORY COMPONENTS OF SENSORY TRANSDUCTION SYSTEM"/>
    <property type="match status" value="1"/>
</dbReference>
<dbReference type="AlphaFoldDB" id="A0A1H1TGG9"/>
<dbReference type="PROSITE" id="PS50887">
    <property type="entry name" value="GGDEF"/>
    <property type="match status" value="1"/>
</dbReference>
<dbReference type="OrthoDB" id="23692at2"/>
<evidence type="ECO:0000313" key="2">
    <source>
        <dbReference type="EMBL" id="SDS59056.1"/>
    </source>
</evidence>
<organism evidence="2 3">
    <name type="scientific">Actinoplanes derwentensis</name>
    <dbReference type="NCBI Taxonomy" id="113562"/>
    <lineage>
        <taxon>Bacteria</taxon>
        <taxon>Bacillati</taxon>
        <taxon>Actinomycetota</taxon>
        <taxon>Actinomycetes</taxon>
        <taxon>Micromonosporales</taxon>
        <taxon>Micromonosporaceae</taxon>
        <taxon>Actinoplanes</taxon>
    </lineage>
</organism>
<sequence length="508" mass="55047">MDTHSAHDSAIAQAYLLIEVAQSDHDAARVEAADREAAAHGWDDVRFLLHWTRSLDCLEKDTDDTVHVDAMADTAARIGDPALLALVAAVRAARQGRRRHLTAIGQSTSAFLVEAIVQLDENDPPSLVPHRAAAMIEVGVVAHDLGFWELALEFYERTERELGTDHAAPWSNTTSLQARVVVINKDDLILDWACRLATLGDWAEAAARARTALGGGDPTGPGWPASWIEQFHAARALLCALSGEPGPDVEDGFGAMSSAIRAARAGDARRAADLAEASDEQSWPYTAIGAHLLRLCLMAKRPGTNPAAIRYADEMSVLRWNDRIDRLAGVRDAIAGSRRRREHEKLRRDLVIDELTGLANRRGYQAYLAAVDGPEEAGDYAVMMIDVDHFKAVNDGFGHDIGDVVLARLGHILAAHVRQIDLAARLGGDEFVVILAEVQPGVATVRAQQILDAVRSHPWHDTAEGLAVSVSIGVHHGSRRELPTLLTDADRGLYQAKHEGRGQVATVS</sequence>
<keyword evidence="3" id="KW-1185">Reference proteome</keyword>
<dbReference type="InterPro" id="IPR000160">
    <property type="entry name" value="GGDEF_dom"/>
</dbReference>
<dbReference type="CDD" id="cd01949">
    <property type="entry name" value="GGDEF"/>
    <property type="match status" value="1"/>
</dbReference>
<dbReference type="GO" id="GO:0052621">
    <property type="term" value="F:diguanylate cyclase activity"/>
    <property type="evidence" value="ECO:0007669"/>
    <property type="project" value="TreeGrafter"/>
</dbReference>
<dbReference type="Gene3D" id="3.30.70.270">
    <property type="match status" value="1"/>
</dbReference>
<reference evidence="2 3" key="1">
    <citation type="submission" date="2016-10" db="EMBL/GenBank/DDBJ databases">
        <authorList>
            <person name="de Groot N.N."/>
        </authorList>
    </citation>
    <scope>NUCLEOTIDE SEQUENCE [LARGE SCALE GENOMIC DNA]</scope>
    <source>
        <strain evidence="2 3">DSM 43941</strain>
    </source>
</reference>
<evidence type="ECO:0000259" key="1">
    <source>
        <dbReference type="PROSITE" id="PS50887"/>
    </source>
</evidence>
<dbReference type="SMART" id="SM00267">
    <property type="entry name" value="GGDEF"/>
    <property type="match status" value="1"/>
</dbReference>
<protein>
    <submittedName>
        <fullName evidence="2">Diguanylate cyclase (GGDEF) domain-containing protein</fullName>
    </submittedName>
</protein>
<dbReference type="STRING" id="113562.SAMN04489716_1127"/>
<proteinExistence type="predicted"/>
<dbReference type="Proteomes" id="UP000198688">
    <property type="component" value="Chromosome I"/>
</dbReference>